<dbReference type="Proteomes" id="UP000293434">
    <property type="component" value="Unassembled WGS sequence"/>
</dbReference>
<reference evidence="2 3" key="1">
    <citation type="submission" date="2018-11" db="EMBL/GenBank/DDBJ databases">
        <title>Genomic profiling of Staphylococcus species from a Poultry farm system in KwaZulu-Natal, South Africa.</title>
        <authorList>
            <person name="Amoako D.G."/>
            <person name="Somboro A.M."/>
            <person name="Abia A.L.K."/>
            <person name="Bester L.A."/>
            <person name="Essack S.Y."/>
        </authorList>
    </citation>
    <scope>NUCLEOTIDE SEQUENCE [LARGE SCALE GENOMIC DNA]</scope>
    <source>
        <strain evidence="2 3">SA9</strain>
    </source>
</reference>
<evidence type="ECO:0000313" key="3">
    <source>
        <dbReference type="Proteomes" id="UP000293434"/>
    </source>
</evidence>
<feature type="domain" description="MannoseP isomerase/GMP-like beta-helix" evidence="1">
    <location>
        <begin position="6"/>
        <end position="42"/>
    </location>
</feature>
<evidence type="ECO:0000259" key="1">
    <source>
        <dbReference type="Pfam" id="PF22640"/>
    </source>
</evidence>
<keyword evidence="2" id="KW-0808">Transferase</keyword>
<keyword evidence="2" id="KW-0548">Nucleotidyltransferase</keyword>
<dbReference type="Pfam" id="PF22640">
    <property type="entry name" value="ManC_GMP_beta-helix"/>
    <property type="match status" value="1"/>
</dbReference>
<organism evidence="2 3">
    <name type="scientific">Staphylococcus aureus</name>
    <dbReference type="NCBI Taxonomy" id="1280"/>
    <lineage>
        <taxon>Bacteria</taxon>
        <taxon>Bacillati</taxon>
        <taxon>Bacillota</taxon>
        <taxon>Bacilli</taxon>
        <taxon>Bacillales</taxon>
        <taxon>Staphylococcaceae</taxon>
        <taxon>Staphylococcus</taxon>
    </lineage>
</organism>
<dbReference type="InterPro" id="IPR029044">
    <property type="entry name" value="Nucleotide-diphossugar_trans"/>
</dbReference>
<dbReference type="EMBL" id="RQTC01000792">
    <property type="protein sequence ID" value="RZH87514.1"/>
    <property type="molecule type" value="Genomic_DNA"/>
</dbReference>
<accession>A0AB74E044</accession>
<gene>
    <name evidence="2" type="ORF">EIG94_17430</name>
</gene>
<comment type="caution">
    <text evidence="2">The sequence shown here is derived from an EMBL/GenBank/DDBJ whole genome shotgun (WGS) entry which is preliminary data.</text>
</comment>
<dbReference type="AlphaFoldDB" id="A0AB74E044"/>
<sequence length="53" mass="5738">LSDDPDHLVALLGVRDCVVVHTADVTMVCPVAEAERVKQLLAEVESRYGGRFG</sequence>
<name>A0AB74E044_STAAU</name>
<protein>
    <submittedName>
        <fullName evidence="2">Mannose-1-phosphate guanylyltransferase</fullName>
    </submittedName>
</protein>
<evidence type="ECO:0000313" key="2">
    <source>
        <dbReference type="EMBL" id="RZH87514.1"/>
    </source>
</evidence>
<dbReference type="Gene3D" id="3.90.550.10">
    <property type="entry name" value="Spore Coat Polysaccharide Biosynthesis Protein SpsA, Chain A"/>
    <property type="match status" value="1"/>
</dbReference>
<dbReference type="GO" id="GO:0016779">
    <property type="term" value="F:nucleotidyltransferase activity"/>
    <property type="evidence" value="ECO:0007669"/>
    <property type="project" value="UniProtKB-KW"/>
</dbReference>
<proteinExistence type="predicted"/>
<dbReference type="InterPro" id="IPR054566">
    <property type="entry name" value="ManC/GMP-like_b-helix"/>
</dbReference>
<feature type="non-terminal residue" evidence="2">
    <location>
        <position position="1"/>
    </location>
</feature>
<dbReference type="SUPFAM" id="SSF159283">
    <property type="entry name" value="Guanosine diphospho-D-mannose pyrophosphorylase/mannose-6-phosphate isomerase linker domain"/>
    <property type="match status" value="1"/>
</dbReference>